<evidence type="ECO:0000259" key="3">
    <source>
        <dbReference type="Pfam" id="PF18962"/>
    </source>
</evidence>
<dbReference type="InterPro" id="IPR026444">
    <property type="entry name" value="Secre_tail"/>
</dbReference>
<evidence type="ECO:0000313" key="4">
    <source>
        <dbReference type="EMBL" id="TSJ45690.1"/>
    </source>
</evidence>
<dbReference type="Pfam" id="PF18962">
    <property type="entry name" value="Por_Secre_tail"/>
    <property type="match status" value="1"/>
</dbReference>
<organism evidence="4 5">
    <name type="scientific">Fluviicola chungangensis</name>
    <dbReference type="NCBI Taxonomy" id="2597671"/>
    <lineage>
        <taxon>Bacteria</taxon>
        <taxon>Pseudomonadati</taxon>
        <taxon>Bacteroidota</taxon>
        <taxon>Flavobacteriia</taxon>
        <taxon>Flavobacteriales</taxon>
        <taxon>Crocinitomicaceae</taxon>
        <taxon>Fluviicola</taxon>
    </lineage>
</organism>
<comment type="caution">
    <text evidence="4">The sequence shown here is derived from an EMBL/GenBank/DDBJ whole genome shotgun (WGS) entry which is preliminary data.</text>
</comment>
<protein>
    <submittedName>
        <fullName evidence="4">T9SS type A sorting domain-containing protein</fullName>
    </submittedName>
</protein>
<proteinExistence type="predicted"/>
<accession>A0A556N0H5</accession>
<keyword evidence="1 2" id="KW-0732">Signal</keyword>
<dbReference type="OrthoDB" id="1110367at2"/>
<dbReference type="Proteomes" id="UP000316008">
    <property type="component" value="Unassembled WGS sequence"/>
</dbReference>
<evidence type="ECO:0000256" key="1">
    <source>
        <dbReference type="ARBA" id="ARBA00022729"/>
    </source>
</evidence>
<dbReference type="RefSeq" id="WP_144332645.1">
    <property type="nucleotide sequence ID" value="NZ_VLPL01000003.1"/>
</dbReference>
<dbReference type="NCBIfam" id="TIGR04183">
    <property type="entry name" value="Por_Secre_tail"/>
    <property type="match status" value="1"/>
</dbReference>
<feature type="domain" description="Secretion system C-terminal sorting" evidence="3">
    <location>
        <begin position="37"/>
        <end position="101"/>
    </location>
</feature>
<gene>
    <name evidence="4" type="ORF">FO442_08045</name>
</gene>
<name>A0A556N0H5_9FLAO</name>
<evidence type="ECO:0000256" key="2">
    <source>
        <dbReference type="SAM" id="SignalP"/>
    </source>
</evidence>
<dbReference type="EMBL" id="VLPL01000003">
    <property type="protein sequence ID" value="TSJ45690.1"/>
    <property type="molecule type" value="Genomic_DNA"/>
</dbReference>
<dbReference type="AlphaFoldDB" id="A0A556N0H5"/>
<sequence length="106" mass="11942">MKTLVLLGGLLLFSSSLSAQSTDPPVENQLPDWDLKVYPNPTSDLLMVTSSLEIKDITIIDLNGQVLKNHALPNWCFSLHDLPQGWIFVYIESVDGRIEKKNVYKN</sequence>
<reference evidence="4 5" key="1">
    <citation type="submission" date="2019-07" db="EMBL/GenBank/DDBJ databases">
        <authorList>
            <person name="Huq M.A."/>
        </authorList>
    </citation>
    <scope>NUCLEOTIDE SEQUENCE [LARGE SCALE GENOMIC DNA]</scope>
    <source>
        <strain evidence="4 5">MAH-3</strain>
    </source>
</reference>
<keyword evidence="5" id="KW-1185">Reference proteome</keyword>
<evidence type="ECO:0000313" key="5">
    <source>
        <dbReference type="Proteomes" id="UP000316008"/>
    </source>
</evidence>
<feature type="signal peptide" evidence="2">
    <location>
        <begin position="1"/>
        <end position="19"/>
    </location>
</feature>
<feature type="chain" id="PRO_5021786938" evidence="2">
    <location>
        <begin position="20"/>
        <end position="106"/>
    </location>
</feature>